<evidence type="ECO:0000256" key="3">
    <source>
        <dbReference type="ARBA" id="ARBA00006206"/>
    </source>
</evidence>
<evidence type="ECO:0000313" key="12">
    <source>
        <dbReference type="EMBL" id="MYN08761.1"/>
    </source>
</evidence>
<gene>
    <name evidence="12" type="ORF">GTP77_15630</name>
</gene>
<dbReference type="Gene3D" id="2.70.98.10">
    <property type="match status" value="1"/>
</dbReference>
<evidence type="ECO:0000256" key="2">
    <source>
        <dbReference type="ARBA" id="ARBA00005028"/>
    </source>
</evidence>
<organism evidence="12 13">
    <name type="scientific">Pseudoduganella aquatica</name>
    <dbReference type="NCBI Taxonomy" id="2660641"/>
    <lineage>
        <taxon>Bacteria</taxon>
        <taxon>Pseudomonadati</taxon>
        <taxon>Pseudomonadota</taxon>
        <taxon>Betaproteobacteria</taxon>
        <taxon>Burkholderiales</taxon>
        <taxon>Oxalobacteraceae</taxon>
        <taxon>Telluria group</taxon>
        <taxon>Pseudoduganella</taxon>
    </lineage>
</organism>
<dbReference type="PANTHER" id="PTHR10091">
    <property type="entry name" value="ALDOSE-1-EPIMERASE"/>
    <property type="match status" value="1"/>
</dbReference>
<feature type="binding site" evidence="10">
    <location>
        <position position="278"/>
    </location>
    <ligand>
        <name>beta-D-galactose</name>
        <dbReference type="ChEBI" id="CHEBI:27667"/>
    </ligand>
</feature>
<dbReference type="Pfam" id="PF01263">
    <property type="entry name" value="Aldose_epim"/>
    <property type="match status" value="1"/>
</dbReference>
<dbReference type="GO" id="GO:0033499">
    <property type="term" value="P:galactose catabolic process via UDP-galactose, Leloir pathway"/>
    <property type="evidence" value="ECO:0007669"/>
    <property type="project" value="TreeGrafter"/>
</dbReference>
<evidence type="ECO:0000313" key="13">
    <source>
        <dbReference type="Proteomes" id="UP000450676"/>
    </source>
</evidence>
<dbReference type="InterPro" id="IPR018052">
    <property type="entry name" value="Ald1_epimerase_CS"/>
</dbReference>
<dbReference type="PROSITE" id="PS00545">
    <property type="entry name" value="ALDOSE_1_EPIMERASE"/>
    <property type="match status" value="1"/>
</dbReference>
<feature type="active site" description="Proton acceptor" evidence="9">
    <location>
        <position position="343"/>
    </location>
</feature>
<keyword evidence="6 8" id="KW-0413">Isomerase</keyword>
<protein>
    <recommendedName>
        <fullName evidence="5 8">Aldose 1-epimerase</fullName>
        <ecNumber evidence="4 8">5.1.3.3</ecNumber>
    </recommendedName>
</protein>
<feature type="active site" description="Proton donor" evidence="9">
    <location>
        <position position="204"/>
    </location>
</feature>
<evidence type="ECO:0000256" key="6">
    <source>
        <dbReference type="ARBA" id="ARBA00023235"/>
    </source>
</evidence>
<evidence type="ECO:0000256" key="11">
    <source>
        <dbReference type="PIRSR" id="PIRSR005096-3"/>
    </source>
</evidence>
<evidence type="ECO:0000256" key="8">
    <source>
        <dbReference type="PIRNR" id="PIRNR005096"/>
    </source>
</evidence>
<comment type="similarity">
    <text evidence="3 8">Belongs to the aldose epimerase family.</text>
</comment>
<dbReference type="PIRSF" id="PIRSF005096">
    <property type="entry name" value="GALM"/>
    <property type="match status" value="1"/>
</dbReference>
<dbReference type="InterPro" id="IPR015443">
    <property type="entry name" value="Aldose_1-epimerase"/>
</dbReference>
<dbReference type="GO" id="GO:0030246">
    <property type="term" value="F:carbohydrate binding"/>
    <property type="evidence" value="ECO:0007669"/>
    <property type="project" value="InterPro"/>
</dbReference>
<dbReference type="EMBL" id="WWCU01000016">
    <property type="protein sequence ID" value="MYN08761.1"/>
    <property type="molecule type" value="Genomic_DNA"/>
</dbReference>
<dbReference type="Proteomes" id="UP000450676">
    <property type="component" value="Unassembled WGS sequence"/>
</dbReference>
<dbReference type="UniPathway" id="UPA00242"/>
<keyword evidence="7 8" id="KW-0119">Carbohydrate metabolism</keyword>
<comment type="caution">
    <text evidence="12">The sequence shown here is derived from an EMBL/GenBank/DDBJ whole genome shotgun (WGS) entry which is preliminary data.</text>
</comment>
<evidence type="ECO:0000256" key="4">
    <source>
        <dbReference type="ARBA" id="ARBA00013185"/>
    </source>
</evidence>
<dbReference type="CDD" id="cd09019">
    <property type="entry name" value="galactose_mutarotase_like"/>
    <property type="match status" value="1"/>
</dbReference>
<evidence type="ECO:0000256" key="9">
    <source>
        <dbReference type="PIRSR" id="PIRSR005096-1"/>
    </source>
</evidence>
<evidence type="ECO:0000256" key="5">
    <source>
        <dbReference type="ARBA" id="ARBA00014165"/>
    </source>
</evidence>
<proteinExistence type="inferred from homology"/>
<sequence length="379" mass="40655">MTHNPMRPLLLAVLLAAAGQGGCTGISVQPFGILAGGQAVQRVTLENDSGMRLSYIDYGATLVSADVAGKGGERRNVILSLPDLDAYVRTKRRFASVIGRYAGRIGGARYTLDGRTVQLPANAKGIAIHGEPNGYEKRLWQRQDFADAASIGSIYRLVSEDGDQGFPGRLEISVTYRLMRRSDEFRIEYAATADAPTVLNLTNHAYFNLAGAGSAGMASHRFRIAADRYAVTDEKKVPTGELASVAGTPLDFRRPAGVMQWLAGGASSALLGTPPGFDHALLFAKKQGAYRLVAVVDELESGRRMEIRSTEPSVLFNSGNGFDGTEAGSEGRAYARYDGFAFETQGLPDAPNQPHFPSTVLRPGAVFRSVTGFRFTAGR</sequence>
<keyword evidence="13" id="KW-1185">Reference proteome</keyword>
<feature type="binding site" evidence="11">
    <location>
        <begin position="204"/>
        <end position="206"/>
    </location>
    <ligand>
        <name>beta-D-galactose</name>
        <dbReference type="ChEBI" id="CHEBI:27667"/>
    </ligand>
</feature>
<dbReference type="SUPFAM" id="SSF74650">
    <property type="entry name" value="Galactose mutarotase-like"/>
    <property type="match status" value="1"/>
</dbReference>
<dbReference type="RefSeq" id="WP_161073075.1">
    <property type="nucleotide sequence ID" value="NZ_WWCU01000016.1"/>
</dbReference>
<accession>A0A7X4HCJ1</accession>
<dbReference type="PANTHER" id="PTHR10091:SF49">
    <property type="entry name" value="ALDOSE 1-EPIMERASE"/>
    <property type="match status" value="1"/>
</dbReference>
<dbReference type="AlphaFoldDB" id="A0A7X4HCJ1"/>
<evidence type="ECO:0000256" key="1">
    <source>
        <dbReference type="ARBA" id="ARBA00001614"/>
    </source>
</evidence>
<comment type="pathway">
    <text evidence="2 8">Carbohydrate metabolism; hexose metabolism.</text>
</comment>
<dbReference type="InterPro" id="IPR008183">
    <property type="entry name" value="Aldose_1/G6P_1-epimerase"/>
</dbReference>
<dbReference type="InterPro" id="IPR047215">
    <property type="entry name" value="Galactose_mutarotase-like"/>
</dbReference>
<dbReference type="InterPro" id="IPR011013">
    <property type="entry name" value="Gal_mutarotase_sf_dom"/>
</dbReference>
<name>A0A7X4HCJ1_9BURK</name>
<dbReference type="EC" id="5.1.3.3" evidence="4 8"/>
<dbReference type="GO" id="GO:0004034">
    <property type="term" value="F:aldose 1-epimerase activity"/>
    <property type="evidence" value="ECO:0007669"/>
    <property type="project" value="UniProtKB-EC"/>
</dbReference>
<reference evidence="12 13" key="1">
    <citation type="submission" date="2019-12" db="EMBL/GenBank/DDBJ databases">
        <title>Novel species isolated from a subtropical stream in China.</title>
        <authorList>
            <person name="Lu H."/>
        </authorList>
    </citation>
    <scope>NUCLEOTIDE SEQUENCE [LARGE SCALE GENOMIC DNA]</scope>
    <source>
        <strain evidence="12 13">FT127W</strain>
    </source>
</reference>
<dbReference type="InterPro" id="IPR014718">
    <property type="entry name" value="GH-type_carb-bd"/>
</dbReference>
<comment type="catalytic activity">
    <reaction evidence="1 8">
        <text>alpha-D-glucose = beta-D-glucose</text>
        <dbReference type="Rhea" id="RHEA:10264"/>
        <dbReference type="ChEBI" id="CHEBI:15903"/>
        <dbReference type="ChEBI" id="CHEBI:17925"/>
        <dbReference type="EC" id="5.1.3.3"/>
    </reaction>
</comment>
<dbReference type="NCBIfam" id="NF008277">
    <property type="entry name" value="PRK11055.1"/>
    <property type="match status" value="1"/>
</dbReference>
<evidence type="ECO:0000256" key="10">
    <source>
        <dbReference type="PIRSR" id="PIRSR005096-2"/>
    </source>
</evidence>
<dbReference type="GO" id="GO:0006006">
    <property type="term" value="P:glucose metabolic process"/>
    <property type="evidence" value="ECO:0007669"/>
    <property type="project" value="TreeGrafter"/>
</dbReference>
<evidence type="ECO:0000256" key="7">
    <source>
        <dbReference type="ARBA" id="ARBA00023277"/>
    </source>
</evidence>